<organism evidence="13 14">
    <name type="scientific">Tribonema minus</name>
    <dbReference type="NCBI Taxonomy" id="303371"/>
    <lineage>
        <taxon>Eukaryota</taxon>
        <taxon>Sar</taxon>
        <taxon>Stramenopiles</taxon>
        <taxon>Ochrophyta</taxon>
        <taxon>PX clade</taxon>
        <taxon>Xanthophyceae</taxon>
        <taxon>Tribonematales</taxon>
        <taxon>Tribonemataceae</taxon>
        <taxon>Tribonema</taxon>
    </lineage>
</organism>
<evidence type="ECO:0000256" key="7">
    <source>
        <dbReference type="ARBA" id="ARBA00022801"/>
    </source>
</evidence>
<comment type="subcellular location">
    <subcellularLocation>
        <location evidence="2 11">Membrane</location>
        <topology evidence="2 11">Multi-pass membrane protein</topology>
    </subcellularLocation>
</comment>
<evidence type="ECO:0000256" key="6">
    <source>
        <dbReference type="ARBA" id="ARBA00022692"/>
    </source>
</evidence>
<feature type="transmembrane region" description="Helical" evidence="11">
    <location>
        <begin position="82"/>
        <end position="102"/>
    </location>
</feature>
<evidence type="ECO:0000256" key="10">
    <source>
        <dbReference type="ARBA" id="ARBA00023136"/>
    </source>
</evidence>
<proteinExistence type="inferred from homology"/>
<evidence type="ECO:0000256" key="3">
    <source>
        <dbReference type="ARBA" id="ARBA00009045"/>
    </source>
</evidence>
<evidence type="ECO:0000256" key="9">
    <source>
        <dbReference type="ARBA" id="ARBA00022989"/>
    </source>
</evidence>
<dbReference type="GO" id="GO:0006508">
    <property type="term" value="P:proteolysis"/>
    <property type="evidence" value="ECO:0007669"/>
    <property type="project" value="UniProtKB-KW"/>
</dbReference>
<sequence length="303" mass="32505">MLIWEFSVNDWKIEPLSVNPSIGVSAETLVECGAKVYDLIVNGEAYRLLSAVFLHAGIIHFIFNMLALFSIGAVLERVFGGFKVLVIFIVSGVFSTAVSAIFLPYQVMVGASGAILGLLGGVWADLLQNWSLKQRPWVSIIVLFTITAVNLLLGLMPYLDNFAHMGGLVMGFFCSLPLLVMRAETAHGKLVAVSVRQRILQALGLVTSIALLVAALVVLFGSEEDSVNEWCSWCSNLSCVEFPKGDPLWRCDECSQAGFEAVVGGDGSVALTCPDSTHVQVAAGGCNYASSDELTQCCIANCL</sequence>
<comment type="caution">
    <text evidence="13">The sequence shown here is derived from an EMBL/GenBank/DDBJ whole genome shotgun (WGS) entry which is preliminary data.</text>
</comment>
<evidence type="ECO:0000256" key="5">
    <source>
        <dbReference type="ARBA" id="ARBA00022670"/>
    </source>
</evidence>
<comment type="similarity">
    <text evidence="3 11">Belongs to the peptidase S54 family.</text>
</comment>
<comment type="catalytic activity">
    <reaction evidence="1 11">
        <text>Cleaves type-1 transmembrane domains using a catalytic dyad composed of serine and histidine that are contributed by different transmembrane domains.</text>
        <dbReference type="EC" id="3.4.21.105"/>
    </reaction>
</comment>
<dbReference type="GO" id="GO:0016020">
    <property type="term" value="C:membrane"/>
    <property type="evidence" value="ECO:0007669"/>
    <property type="project" value="UniProtKB-SubCell"/>
</dbReference>
<dbReference type="InterPro" id="IPR022764">
    <property type="entry name" value="Peptidase_S54_rhomboid_dom"/>
</dbReference>
<gene>
    <name evidence="13" type="ORF">JKP88DRAFT_270350</name>
</gene>
<evidence type="ECO:0000256" key="8">
    <source>
        <dbReference type="ARBA" id="ARBA00022825"/>
    </source>
</evidence>
<evidence type="ECO:0000313" key="13">
    <source>
        <dbReference type="EMBL" id="KAG5179534.1"/>
    </source>
</evidence>
<comment type="function">
    <text evidence="11">Serine protease involved in intramembrane proteolysis.</text>
</comment>
<keyword evidence="5 11" id="KW-0645">Protease</keyword>
<accession>A0A835YQV6</accession>
<dbReference type="EMBL" id="JAFCMP010000457">
    <property type="protein sequence ID" value="KAG5179534.1"/>
    <property type="molecule type" value="Genomic_DNA"/>
</dbReference>
<evidence type="ECO:0000259" key="12">
    <source>
        <dbReference type="Pfam" id="PF01694"/>
    </source>
</evidence>
<keyword evidence="10 11" id="KW-0472">Membrane</keyword>
<dbReference type="SUPFAM" id="SSF144091">
    <property type="entry name" value="Rhomboid-like"/>
    <property type="match status" value="1"/>
</dbReference>
<feature type="domain" description="Peptidase S54 rhomboid" evidence="12">
    <location>
        <begin position="43"/>
        <end position="178"/>
    </location>
</feature>
<dbReference type="GO" id="GO:0004252">
    <property type="term" value="F:serine-type endopeptidase activity"/>
    <property type="evidence" value="ECO:0007669"/>
    <property type="project" value="InterPro"/>
</dbReference>
<dbReference type="InterPro" id="IPR002610">
    <property type="entry name" value="Peptidase_S54_rhomboid-like"/>
</dbReference>
<keyword evidence="8 11" id="KW-0720">Serine protease</keyword>
<feature type="transmembrane region" description="Helical" evidence="11">
    <location>
        <begin position="108"/>
        <end position="126"/>
    </location>
</feature>
<feature type="transmembrane region" description="Helical" evidence="11">
    <location>
        <begin position="138"/>
        <end position="156"/>
    </location>
</feature>
<dbReference type="AlphaFoldDB" id="A0A835YQV6"/>
<dbReference type="EC" id="3.4.21.105" evidence="4"/>
<dbReference type="PANTHER" id="PTHR22936">
    <property type="entry name" value="RHOMBOID-RELATED"/>
    <property type="match status" value="1"/>
</dbReference>
<name>A0A835YQV6_9STRA</name>
<reference evidence="13" key="1">
    <citation type="submission" date="2021-02" db="EMBL/GenBank/DDBJ databases">
        <title>First Annotated Genome of the Yellow-green Alga Tribonema minus.</title>
        <authorList>
            <person name="Mahan K.M."/>
        </authorList>
    </citation>
    <scope>NUCLEOTIDE SEQUENCE</scope>
    <source>
        <strain evidence="13">UTEX B ZZ1240</strain>
    </source>
</reference>
<evidence type="ECO:0000256" key="1">
    <source>
        <dbReference type="ARBA" id="ARBA00000156"/>
    </source>
</evidence>
<comment type="caution">
    <text evidence="11">Lacks conserved residue(s) required for the propagation of feature annotation.</text>
</comment>
<evidence type="ECO:0000256" key="11">
    <source>
        <dbReference type="RuleBase" id="RU362115"/>
    </source>
</evidence>
<keyword evidence="14" id="KW-1185">Reference proteome</keyword>
<evidence type="ECO:0000313" key="14">
    <source>
        <dbReference type="Proteomes" id="UP000664859"/>
    </source>
</evidence>
<protein>
    <recommendedName>
        <fullName evidence="4">rhomboid protease</fullName>
        <ecNumber evidence="4">3.4.21.105</ecNumber>
    </recommendedName>
</protein>
<dbReference type="Pfam" id="PF01694">
    <property type="entry name" value="Rhomboid"/>
    <property type="match status" value="1"/>
</dbReference>
<dbReference type="Gene3D" id="1.20.1540.10">
    <property type="entry name" value="Rhomboid-like"/>
    <property type="match status" value="1"/>
</dbReference>
<dbReference type="PANTHER" id="PTHR22936:SF69">
    <property type="entry name" value="RHOMBOID-LIKE PROTEIN"/>
    <property type="match status" value="1"/>
</dbReference>
<dbReference type="InterPro" id="IPR035952">
    <property type="entry name" value="Rhomboid-like_sf"/>
</dbReference>
<keyword evidence="7 11" id="KW-0378">Hydrolase</keyword>
<dbReference type="OrthoDB" id="418595at2759"/>
<evidence type="ECO:0000256" key="4">
    <source>
        <dbReference type="ARBA" id="ARBA00013039"/>
    </source>
</evidence>
<feature type="transmembrane region" description="Helical" evidence="11">
    <location>
        <begin position="202"/>
        <end position="221"/>
    </location>
</feature>
<feature type="transmembrane region" description="Helical" evidence="11">
    <location>
        <begin position="162"/>
        <end position="181"/>
    </location>
</feature>
<keyword evidence="6 11" id="KW-0812">Transmembrane</keyword>
<dbReference type="Proteomes" id="UP000664859">
    <property type="component" value="Unassembled WGS sequence"/>
</dbReference>
<evidence type="ECO:0000256" key="2">
    <source>
        <dbReference type="ARBA" id="ARBA00004141"/>
    </source>
</evidence>
<feature type="transmembrane region" description="Helical" evidence="11">
    <location>
        <begin position="52"/>
        <end position="75"/>
    </location>
</feature>
<keyword evidence="9 11" id="KW-1133">Transmembrane helix</keyword>